<keyword evidence="3" id="KW-1185">Reference proteome</keyword>
<proteinExistence type="predicted"/>
<sequence>MNSNMHIRTDIRIIVLNLSKIQVILFEYTFYFFNMNLKNELIFLSIDSSFYLKKPLKVVCWQCRSTKQTKTDGGYLKIRSS</sequence>
<dbReference type="AlphaFoldDB" id="A0A3M7RDU0"/>
<reference evidence="2 3" key="1">
    <citation type="journal article" date="2018" name="Sci. Rep.">
        <title>Genomic signatures of local adaptation to the degree of environmental predictability in rotifers.</title>
        <authorList>
            <person name="Franch-Gras L."/>
            <person name="Hahn C."/>
            <person name="Garcia-Roger E.M."/>
            <person name="Carmona M.J."/>
            <person name="Serra M."/>
            <person name="Gomez A."/>
        </authorList>
    </citation>
    <scope>NUCLEOTIDE SEQUENCE [LARGE SCALE GENOMIC DNA]</scope>
    <source>
        <strain evidence="2">HYR1</strain>
    </source>
</reference>
<accession>A0A3M7RDU0</accession>
<evidence type="ECO:0000313" key="3">
    <source>
        <dbReference type="Proteomes" id="UP000276133"/>
    </source>
</evidence>
<evidence type="ECO:0000313" key="2">
    <source>
        <dbReference type="EMBL" id="RNA21772.1"/>
    </source>
</evidence>
<dbReference type="EMBL" id="REGN01003604">
    <property type="protein sequence ID" value="RNA21772.1"/>
    <property type="molecule type" value="Genomic_DNA"/>
</dbReference>
<keyword evidence="1" id="KW-0472">Membrane</keyword>
<comment type="caution">
    <text evidence="2">The sequence shown here is derived from an EMBL/GenBank/DDBJ whole genome shotgun (WGS) entry which is preliminary data.</text>
</comment>
<feature type="transmembrane region" description="Helical" evidence="1">
    <location>
        <begin position="12"/>
        <end position="33"/>
    </location>
</feature>
<dbReference type="Proteomes" id="UP000276133">
    <property type="component" value="Unassembled WGS sequence"/>
</dbReference>
<name>A0A3M7RDU0_BRAPC</name>
<keyword evidence="1" id="KW-1133">Transmembrane helix</keyword>
<gene>
    <name evidence="2" type="ORF">BpHYR1_027576</name>
</gene>
<keyword evidence="1" id="KW-0812">Transmembrane</keyword>
<organism evidence="2 3">
    <name type="scientific">Brachionus plicatilis</name>
    <name type="common">Marine rotifer</name>
    <name type="synonym">Brachionus muelleri</name>
    <dbReference type="NCBI Taxonomy" id="10195"/>
    <lineage>
        <taxon>Eukaryota</taxon>
        <taxon>Metazoa</taxon>
        <taxon>Spiralia</taxon>
        <taxon>Gnathifera</taxon>
        <taxon>Rotifera</taxon>
        <taxon>Eurotatoria</taxon>
        <taxon>Monogononta</taxon>
        <taxon>Pseudotrocha</taxon>
        <taxon>Ploima</taxon>
        <taxon>Brachionidae</taxon>
        <taxon>Brachionus</taxon>
    </lineage>
</organism>
<evidence type="ECO:0000256" key="1">
    <source>
        <dbReference type="SAM" id="Phobius"/>
    </source>
</evidence>
<protein>
    <submittedName>
        <fullName evidence="2">Uncharacterized protein</fullName>
    </submittedName>
</protein>